<sequence length="972" mass="111775">MVLHREVEHVREWHNAEELSEEAAVVDADDAEELGEEAVVVDADAVVALVERKGAMSPVDIHSPRTRDGFIRTVTITAALHCRTNERCRVRPCVHLVTNSTVDRTPEASSPICLNSQPRILNQEYQRQAVVKKHILMNGMETTYTRWIHHGESLDVNVIEHPIDMNENNDGSTTMVTEDDNYERNMRSMNNARFVVSSRWKDAERKKIPQKVLRHFPLAPRLKRMFSTKEASEAAQWHKLKRQPVENNMSHPADGEAWQDFDREYPSFAKDARNLRLGLATDGFNPFQKRTQNIACPKSPGKDFDVFLQPLVEDLLELWAGVDTYDAITGKSFKLRAAVLWCIHDYPALSTLSGRTTRGYFACLHCDKHPLSYALRSKIGYFGHFRFLPKEHPLRRNNEFTGLHESNDPPVKDVRPGKPQGTGKRKRSNSEGGHVEIWSRMVSLWKLPYWTKLKGKTKDTAKARFDLKDLGIKKVLQFREDGEMPHARYTLSTEQKKAFCAFLQEVKFPDGFASNISRCLNAEGTTVQGLKTHDCHILLQRILPAAMRGFLDIDIYEAIAELGMFFRKLCSRTLNKDVLVQMKKEIPIILVKLEKIFPPAFFDVMVHLAIHLPDEALLRGPMQYGWMYPIERRLYTLKRYVRNRSRPEGSIAEAYIADECLTFCSKYMDDVETRFNREPRNKGFSNEEAYGVDVFGHGVNFTSAPEYVYDENGIDQMILKKHSTNPEEVDVDIFSLACGPDLRVRKYSSCIVNGVRFNTVNRDKNKKTLNSGVMSQATHNGQLIDFFGNIKEIIQLDYNLEERSVVLFECDWFKLDGKRTALKDDGFFKSINVGSLWYKNDCFILATHATKVFYLPDTKLGENWQVVQTFDHRHLYNVSQMEVSAAAYQEDECYDEEDPRRPVSSIIYDTPLNRDDERGPVFEAAEIARLMKESSKEVNVIGDEDEDEEDDTLMEYFNEEDDSVMEVDSDDE</sequence>
<evidence type="ECO:0000259" key="3">
    <source>
        <dbReference type="Pfam" id="PF13960"/>
    </source>
</evidence>
<evidence type="ECO:0000256" key="1">
    <source>
        <dbReference type="SAM" id="MobiDB-lite"/>
    </source>
</evidence>
<evidence type="ECO:0000259" key="4">
    <source>
        <dbReference type="Pfam" id="PF13963"/>
    </source>
</evidence>
<dbReference type="Pfam" id="PF13963">
    <property type="entry name" value="Transpos_assoc"/>
    <property type="match status" value="1"/>
</dbReference>
<dbReference type="InterPro" id="IPR025312">
    <property type="entry name" value="DUF4216"/>
</dbReference>
<dbReference type="InterPro" id="IPR004242">
    <property type="entry name" value="Transposase_21"/>
</dbReference>
<dbReference type="InterPro" id="IPR029480">
    <property type="entry name" value="Transpos_assoc"/>
</dbReference>
<evidence type="ECO:0000313" key="6">
    <source>
        <dbReference type="Proteomes" id="UP000000763"/>
    </source>
</evidence>
<dbReference type="EMBL" id="AL731629">
    <property type="protein sequence ID" value="CAE05629.1"/>
    <property type="molecule type" value="Genomic_DNA"/>
</dbReference>
<dbReference type="Pfam" id="PF13952">
    <property type="entry name" value="DUF4216"/>
    <property type="match status" value="1"/>
</dbReference>
<dbReference type="AlphaFoldDB" id="Q7XKK8"/>
<gene>
    <name evidence="5" type="primary">OSJNBb0061C13.11</name>
</gene>
<dbReference type="PANTHER" id="PTHR48258">
    <property type="entry name" value="DUF4218 DOMAIN-CONTAINING PROTEIN-RELATED"/>
    <property type="match status" value="1"/>
</dbReference>
<reference evidence="6" key="1">
    <citation type="journal article" date="2005" name="Nature">
        <title>The map-based sequence of the rice genome.</title>
        <authorList>
            <consortium name="International rice genome sequencing project (IRGSP)"/>
            <person name="Matsumoto T."/>
            <person name="Wu J."/>
            <person name="Kanamori H."/>
            <person name="Katayose Y."/>
            <person name="Fujisawa M."/>
            <person name="Namiki N."/>
            <person name="Mizuno H."/>
            <person name="Yamamoto K."/>
            <person name="Antonio B.A."/>
            <person name="Baba T."/>
            <person name="Sakata K."/>
            <person name="Nagamura Y."/>
            <person name="Aoki H."/>
            <person name="Arikawa K."/>
            <person name="Arita K."/>
            <person name="Bito T."/>
            <person name="Chiden Y."/>
            <person name="Fujitsuka N."/>
            <person name="Fukunaka R."/>
            <person name="Hamada M."/>
            <person name="Harada C."/>
            <person name="Hayashi A."/>
            <person name="Hijishita S."/>
            <person name="Honda M."/>
            <person name="Hosokawa S."/>
            <person name="Ichikawa Y."/>
            <person name="Idonuma A."/>
            <person name="Iijima M."/>
            <person name="Ikeda M."/>
            <person name="Ikeno M."/>
            <person name="Ito K."/>
            <person name="Ito S."/>
            <person name="Ito T."/>
            <person name="Ito Y."/>
            <person name="Ito Y."/>
            <person name="Iwabuchi A."/>
            <person name="Kamiya K."/>
            <person name="Karasawa W."/>
            <person name="Kurita K."/>
            <person name="Katagiri S."/>
            <person name="Kikuta A."/>
            <person name="Kobayashi H."/>
            <person name="Kobayashi N."/>
            <person name="Machita K."/>
            <person name="Maehara T."/>
            <person name="Masukawa M."/>
            <person name="Mizubayashi T."/>
            <person name="Mukai Y."/>
            <person name="Nagasaki H."/>
            <person name="Nagata Y."/>
            <person name="Naito S."/>
            <person name="Nakashima M."/>
            <person name="Nakama Y."/>
            <person name="Nakamichi Y."/>
            <person name="Nakamura M."/>
            <person name="Meguro A."/>
            <person name="Negishi M."/>
            <person name="Ohta I."/>
            <person name="Ohta T."/>
            <person name="Okamoto M."/>
            <person name="Ono N."/>
            <person name="Saji S."/>
            <person name="Sakaguchi M."/>
            <person name="Sakai K."/>
            <person name="Shibata M."/>
            <person name="Shimokawa T."/>
            <person name="Song J."/>
            <person name="Takazaki Y."/>
            <person name="Terasawa K."/>
            <person name="Tsugane M."/>
            <person name="Tsuji K."/>
            <person name="Ueda S."/>
            <person name="Waki K."/>
            <person name="Yamagata H."/>
            <person name="Yamamoto M."/>
            <person name="Yamamoto S."/>
            <person name="Yamane H."/>
            <person name="Yoshiki S."/>
            <person name="Yoshihara R."/>
            <person name="Yukawa K."/>
            <person name="Zhong H."/>
            <person name="Yano M."/>
            <person name="Yuan Q."/>
            <person name="Ouyang S."/>
            <person name="Liu J."/>
            <person name="Jones K.M."/>
            <person name="Gansberger K."/>
            <person name="Moffat K."/>
            <person name="Hill J."/>
            <person name="Bera J."/>
            <person name="Fadrosh D."/>
            <person name="Jin S."/>
            <person name="Johri S."/>
            <person name="Kim M."/>
            <person name="Overton L."/>
            <person name="Reardon M."/>
            <person name="Tsitrin T."/>
            <person name="Vuong H."/>
            <person name="Weaver B."/>
            <person name="Ciecko A."/>
            <person name="Tallon L."/>
            <person name="Jackson J."/>
            <person name="Pai G."/>
            <person name="Aken S.V."/>
            <person name="Utterback T."/>
            <person name="Reidmuller S."/>
            <person name="Feldblyum T."/>
            <person name="Hsiao J."/>
            <person name="Zismann V."/>
            <person name="Iobst S."/>
            <person name="de Vazeille A.R."/>
            <person name="Buell C.R."/>
            <person name="Ying K."/>
            <person name="Li Y."/>
            <person name="Lu T."/>
            <person name="Huang Y."/>
            <person name="Zhao Q."/>
            <person name="Feng Q."/>
            <person name="Zhang L."/>
            <person name="Zhu J."/>
            <person name="Weng Q."/>
            <person name="Mu J."/>
            <person name="Lu Y."/>
            <person name="Fan D."/>
            <person name="Liu Y."/>
            <person name="Guan J."/>
            <person name="Zhang Y."/>
            <person name="Yu S."/>
            <person name="Liu X."/>
            <person name="Zhang Y."/>
            <person name="Hong G."/>
            <person name="Han B."/>
            <person name="Choisne N."/>
            <person name="Demange N."/>
            <person name="Orjeda G."/>
            <person name="Samain S."/>
            <person name="Cattolico L."/>
            <person name="Pelletier E."/>
            <person name="Couloux A."/>
            <person name="Segurens B."/>
            <person name="Wincker P."/>
            <person name="D'Hont A."/>
            <person name="Scarpelli C."/>
            <person name="Weissenbach J."/>
            <person name="Salanoubat M."/>
            <person name="Quetier F."/>
            <person name="Yu Y."/>
            <person name="Kim H.R."/>
            <person name="Rambo T."/>
            <person name="Currie J."/>
            <person name="Collura K."/>
            <person name="Luo M."/>
            <person name="Yang T."/>
            <person name="Ammiraju J.S.S."/>
            <person name="Engler F."/>
            <person name="Soderlund C."/>
            <person name="Wing R.A."/>
            <person name="Palmer L.E."/>
            <person name="de la Bastide M."/>
            <person name="Spiegel L."/>
            <person name="Nascimento L."/>
            <person name="Zutavern T."/>
            <person name="O'Shaughnessy A."/>
            <person name="Dike S."/>
            <person name="Dedhia N."/>
            <person name="Preston R."/>
            <person name="Balija V."/>
            <person name="McCombie W.R."/>
            <person name="Chow T."/>
            <person name="Chen H."/>
            <person name="Chung M."/>
            <person name="Chen C."/>
            <person name="Shaw J."/>
            <person name="Wu H."/>
            <person name="Hsiao K."/>
            <person name="Chao Y."/>
            <person name="Chu M."/>
            <person name="Cheng C."/>
            <person name="Hour A."/>
            <person name="Lee P."/>
            <person name="Lin S."/>
            <person name="Lin Y."/>
            <person name="Liou J."/>
            <person name="Liu S."/>
            <person name="Hsing Y."/>
            <person name="Raghuvanshi S."/>
            <person name="Mohanty A."/>
            <person name="Bharti A.K."/>
            <person name="Gaur A."/>
            <person name="Gupta V."/>
            <person name="Kumar D."/>
            <person name="Ravi V."/>
            <person name="Vij S."/>
            <person name="Kapur A."/>
            <person name="Khurana P."/>
            <person name="Khurana P."/>
            <person name="Khurana J.P."/>
            <person name="Tyagi A.K."/>
            <person name="Gaikwad K."/>
            <person name="Singh A."/>
            <person name="Dalal V."/>
            <person name="Srivastava S."/>
            <person name="Dixit A."/>
            <person name="Pal A.K."/>
            <person name="Ghazi I.A."/>
            <person name="Yadav M."/>
            <person name="Pandit A."/>
            <person name="Bhargava A."/>
            <person name="Sureshbabu K."/>
            <person name="Batra K."/>
            <person name="Sharma T.R."/>
            <person name="Mohapatra T."/>
            <person name="Singh N.K."/>
            <person name="Messing J."/>
            <person name="Nelson A.B."/>
            <person name="Fuks G."/>
            <person name="Kavchok S."/>
            <person name="Keizer G."/>
            <person name="Linton E."/>
            <person name="Llaca V."/>
            <person name="Song R."/>
            <person name="Tanyolac B."/>
            <person name="Young S."/>
            <person name="Ho-Il K."/>
            <person name="Hahn J.H."/>
            <person name="Sangsakoo G."/>
            <person name="Vanavichit A."/>
            <person name="de Mattos Luiz.A.T."/>
            <person name="Zimmer P.D."/>
            <person name="Malone G."/>
            <person name="Dellagostin O."/>
            <person name="de Oliveira A.C."/>
            <person name="Bevan M."/>
            <person name="Bancroft I."/>
            <person name="Minx P."/>
            <person name="Cordum H."/>
            <person name="Wilson R."/>
            <person name="Cheng Z."/>
            <person name="Jin W."/>
            <person name="Jiang J."/>
            <person name="Leong S.A."/>
            <person name="Iwama H."/>
            <person name="Gojobori T."/>
            <person name="Itoh T."/>
            <person name="Niimura Y."/>
            <person name="Fujii Y."/>
            <person name="Habara T."/>
            <person name="Sakai H."/>
            <person name="Sato Y."/>
            <person name="Wilson G."/>
            <person name="Kumar K."/>
            <person name="McCouch S."/>
            <person name="Juretic N."/>
            <person name="Hoen D."/>
            <person name="Wright S."/>
            <person name="Bruskiewich R."/>
            <person name="Bureau T."/>
            <person name="Miyao A."/>
            <person name="Hirochika H."/>
            <person name="Nishikawa T."/>
            <person name="Kadowaki K."/>
            <person name="Sugiura M."/>
            <person name="Burr B."/>
            <person name="Sasaki T."/>
        </authorList>
    </citation>
    <scope>NUCLEOTIDE SEQUENCE [LARGE SCALE GENOMIC DNA]</scope>
    <source>
        <strain evidence="6">cv. Nipponbare</strain>
    </source>
</reference>
<reference evidence="6" key="2">
    <citation type="journal article" date="2008" name="Nucleic Acids Res.">
        <title>The rice annotation project database (RAP-DB): 2008 update.</title>
        <authorList>
            <consortium name="The rice annotation project (RAP)"/>
        </authorList>
    </citation>
    <scope>GENOME REANNOTATION</scope>
    <source>
        <strain evidence="6">cv. Nipponbare</strain>
    </source>
</reference>
<feature type="domain" description="DUF4216" evidence="2">
    <location>
        <begin position="794"/>
        <end position="867"/>
    </location>
</feature>
<accession>Q7XKK8</accession>
<evidence type="ECO:0000313" key="5">
    <source>
        <dbReference type="EMBL" id="CAE05629.1"/>
    </source>
</evidence>
<proteinExistence type="predicted"/>
<organism evidence="5 6">
    <name type="scientific">Oryza sativa subsp. japonica</name>
    <name type="common">Rice</name>
    <dbReference type="NCBI Taxonomy" id="39947"/>
    <lineage>
        <taxon>Eukaryota</taxon>
        <taxon>Viridiplantae</taxon>
        <taxon>Streptophyta</taxon>
        <taxon>Embryophyta</taxon>
        <taxon>Tracheophyta</taxon>
        <taxon>Spermatophyta</taxon>
        <taxon>Magnoliopsida</taxon>
        <taxon>Liliopsida</taxon>
        <taxon>Poales</taxon>
        <taxon>Poaceae</taxon>
        <taxon>BOP clade</taxon>
        <taxon>Oryzoideae</taxon>
        <taxon>Oryzeae</taxon>
        <taxon>Oryzinae</taxon>
        <taxon>Oryza</taxon>
        <taxon>Oryza sativa</taxon>
    </lineage>
</organism>
<feature type="compositionally biased region" description="Basic and acidic residues" evidence="1">
    <location>
        <begin position="405"/>
        <end position="416"/>
    </location>
</feature>
<feature type="region of interest" description="Disordered" evidence="1">
    <location>
        <begin position="399"/>
        <end position="431"/>
    </location>
</feature>
<dbReference type="Pfam" id="PF02992">
    <property type="entry name" value="Transposase_21"/>
    <property type="match status" value="2"/>
</dbReference>
<name>Q7XKK8_ORYSJ</name>
<dbReference type="InterPro" id="IPR025452">
    <property type="entry name" value="DUF4218"/>
</dbReference>
<evidence type="ECO:0000259" key="2">
    <source>
        <dbReference type="Pfam" id="PF13952"/>
    </source>
</evidence>
<dbReference type="Pfam" id="PF13960">
    <property type="entry name" value="DUF4218"/>
    <property type="match status" value="1"/>
</dbReference>
<dbReference type="HOGENOM" id="CLU_054663_0_0_1"/>
<feature type="domain" description="DUF4218" evidence="3">
    <location>
        <begin position="569"/>
        <end position="681"/>
    </location>
</feature>
<dbReference type="PANTHER" id="PTHR48258:SF14">
    <property type="entry name" value="OS02G0583300 PROTEIN"/>
    <property type="match status" value="1"/>
</dbReference>
<feature type="domain" description="Transposase-associated" evidence="4">
    <location>
        <begin position="121"/>
        <end position="152"/>
    </location>
</feature>
<dbReference type="Proteomes" id="UP000000763">
    <property type="component" value="Chromosome 4"/>
</dbReference>
<protein>
    <submittedName>
        <fullName evidence="5">OSJNBb0061C13.11 protein</fullName>
    </submittedName>
</protein>